<proteinExistence type="predicted"/>
<evidence type="ECO:0000313" key="4">
    <source>
        <dbReference type="Proteomes" id="UP001236507"/>
    </source>
</evidence>
<protein>
    <recommendedName>
        <fullName evidence="5">Scaffolding protein</fullName>
    </recommendedName>
</protein>
<name>A0ABT6Y8N2_9BACT</name>
<comment type="caution">
    <text evidence="3">The sequence shown here is derived from an EMBL/GenBank/DDBJ whole genome shotgun (WGS) entry which is preliminary data.</text>
</comment>
<keyword evidence="1" id="KW-0175">Coiled coil</keyword>
<reference evidence="3 4" key="1">
    <citation type="submission" date="2023-05" db="EMBL/GenBank/DDBJ databases">
        <title>Novel species of genus Flectobacillus isolated from stream in China.</title>
        <authorList>
            <person name="Lu H."/>
        </authorList>
    </citation>
    <scope>NUCLEOTIDE SEQUENCE [LARGE SCALE GENOMIC DNA]</scope>
    <source>
        <strain evidence="3 4">KCTC 42575</strain>
    </source>
</reference>
<feature type="region of interest" description="Disordered" evidence="2">
    <location>
        <begin position="102"/>
        <end position="140"/>
    </location>
</feature>
<evidence type="ECO:0000256" key="1">
    <source>
        <dbReference type="SAM" id="Coils"/>
    </source>
</evidence>
<dbReference type="RefSeq" id="WP_283344520.1">
    <property type="nucleotide sequence ID" value="NZ_JASHIF010000008.1"/>
</dbReference>
<feature type="coiled-coil region" evidence="1">
    <location>
        <begin position="32"/>
        <end position="94"/>
    </location>
</feature>
<evidence type="ECO:0008006" key="5">
    <source>
        <dbReference type="Google" id="ProtNLM"/>
    </source>
</evidence>
<evidence type="ECO:0000313" key="3">
    <source>
        <dbReference type="EMBL" id="MDI9859616.1"/>
    </source>
</evidence>
<feature type="compositionally biased region" description="Basic and acidic residues" evidence="2">
    <location>
        <begin position="113"/>
        <end position="128"/>
    </location>
</feature>
<accession>A0ABT6Y8N2</accession>
<dbReference type="Proteomes" id="UP001236507">
    <property type="component" value="Unassembled WGS sequence"/>
</dbReference>
<sequence length="140" mass="15888">MSKSTLPAKDWLLQVLPKSFKNISEVVSAEHLAEFSNEMTELKQRLDAQQEGNTKLKEDFEAEKVKAQELQQKVTALEGDKTSLNTKLTEAEKDRDTYKEFYDQKSQNGQKLPKSDASNKETETKLAADHPMSILLSRAQ</sequence>
<organism evidence="3 4">
    <name type="scientific">Flectobacillus roseus</name>
    <dbReference type="NCBI Taxonomy" id="502259"/>
    <lineage>
        <taxon>Bacteria</taxon>
        <taxon>Pseudomonadati</taxon>
        <taxon>Bacteroidota</taxon>
        <taxon>Cytophagia</taxon>
        <taxon>Cytophagales</taxon>
        <taxon>Flectobacillaceae</taxon>
        <taxon>Flectobacillus</taxon>
    </lineage>
</organism>
<dbReference type="EMBL" id="JASHIF010000008">
    <property type="protein sequence ID" value="MDI9859616.1"/>
    <property type="molecule type" value="Genomic_DNA"/>
</dbReference>
<evidence type="ECO:0000256" key="2">
    <source>
        <dbReference type="SAM" id="MobiDB-lite"/>
    </source>
</evidence>
<gene>
    <name evidence="3" type="ORF">QM524_10370</name>
</gene>
<keyword evidence="4" id="KW-1185">Reference proteome</keyword>